<name>A0AAN9Y0S6_9HEMI</name>
<dbReference type="AlphaFoldDB" id="A0AAN9Y0S6"/>
<dbReference type="Proteomes" id="UP001367676">
    <property type="component" value="Unassembled WGS sequence"/>
</dbReference>
<accession>A0AAN9Y0S6</accession>
<dbReference type="SUPFAM" id="SSF81383">
    <property type="entry name" value="F-box domain"/>
    <property type="match status" value="1"/>
</dbReference>
<feature type="region of interest" description="Disordered" evidence="1">
    <location>
        <begin position="299"/>
        <end position="326"/>
    </location>
</feature>
<dbReference type="InterPro" id="IPR036047">
    <property type="entry name" value="F-box-like_dom_sf"/>
</dbReference>
<evidence type="ECO:0000313" key="4">
    <source>
        <dbReference type="Proteomes" id="UP001367676"/>
    </source>
</evidence>
<comment type="caution">
    <text evidence="3">The sequence shown here is derived from an EMBL/GenBank/DDBJ whole genome shotgun (WGS) entry which is preliminary data.</text>
</comment>
<gene>
    <name evidence="3" type="ORF">V9T40_012796</name>
</gene>
<dbReference type="InterPro" id="IPR001810">
    <property type="entry name" value="F-box_dom"/>
</dbReference>
<evidence type="ECO:0000259" key="2">
    <source>
        <dbReference type="PROSITE" id="PS50181"/>
    </source>
</evidence>
<dbReference type="PROSITE" id="PS50181">
    <property type="entry name" value="FBOX"/>
    <property type="match status" value="1"/>
</dbReference>
<sequence>MRICSSLMETYSSDLKTNFFPLSELQTLCVGDATINNLPHSLKAFLAKLGEHEVTELDVFAGLIYILAVECGYSWNTVDTSGYQLNHSFDVRQMNAIPSSAYIPAETNNDEIKFIIYLAGCEAFKCTLLMKRIATKVVVNLSTTSPLLCFSQAYNMSNYVNKKEITFSSLPELSKSSKDELFYKMKCHIFYHNDIKLVASLYGLPPEIILYMIEYLNAGDFLNLCKTNQYFYQSYYKDDNIWKYFYLTKIIEHPESQTGEDEEALLETSEKTCSNDDIGKCLFIVLSSSAKTFQQNEKGIHPAIPGNSMSPSTEKSSPLANDSPVSLPLQGSKAPTAVAIVTPQRSNSLDFLNFEEKRQIIASSLSLTDFLQHKHAQGSATTPTSPTTAKFILALDTSDQSAIGTVFIIHKAGFPTPAVGGAMVYSGVD</sequence>
<feature type="compositionally biased region" description="Polar residues" evidence="1">
    <location>
        <begin position="307"/>
        <end position="324"/>
    </location>
</feature>
<feature type="domain" description="F-box" evidence="2">
    <location>
        <begin position="198"/>
        <end position="245"/>
    </location>
</feature>
<organism evidence="3 4">
    <name type="scientific">Parthenolecanium corni</name>
    <dbReference type="NCBI Taxonomy" id="536013"/>
    <lineage>
        <taxon>Eukaryota</taxon>
        <taxon>Metazoa</taxon>
        <taxon>Ecdysozoa</taxon>
        <taxon>Arthropoda</taxon>
        <taxon>Hexapoda</taxon>
        <taxon>Insecta</taxon>
        <taxon>Pterygota</taxon>
        <taxon>Neoptera</taxon>
        <taxon>Paraneoptera</taxon>
        <taxon>Hemiptera</taxon>
        <taxon>Sternorrhyncha</taxon>
        <taxon>Coccoidea</taxon>
        <taxon>Coccidae</taxon>
        <taxon>Parthenolecanium</taxon>
    </lineage>
</organism>
<reference evidence="3 4" key="1">
    <citation type="submission" date="2024-03" db="EMBL/GenBank/DDBJ databases">
        <title>Adaptation during the transition from Ophiocordyceps entomopathogen to insect associate is accompanied by gene loss and intensified selection.</title>
        <authorList>
            <person name="Ward C.M."/>
            <person name="Onetto C.A."/>
            <person name="Borneman A.R."/>
        </authorList>
    </citation>
    <scope>NUCLEOTIDE SEQUENCE [LARGE SCALE GENOMIC DNA]</scope>
    <source>
        <strain evidence="3">AWRI1</strain>
        <tissue evidence="3">Single Adult Female</tissue>
    </source>
</reference>
<dbReference type="EMBL" id="JBBCAQ010000036">
    <property type="protein sequence ID" value="KAK7576510.1"/>
    <property type="molecule type" value="Genomic_DNA"/>
</dbReference>
<evidence type="ECO:0000313" key="3">
    <source>
        <dbReference type="EMBL" id="KAK7576510.1"/>
    </source>
</evidence>
<proteinExistence type="predicted"/>
<evidence type="ECO:0000256" key="1">
    <source>
        <dbReference type="SAM" id="MobiDB-lite"/>
    </source>
</evidence>
<keyword evidence="4" id="KW-1185">Reference proteome</keyword>
<dbReference type="Gene3D" id="1.20.1280.50">
    <property type="match status" value="1"/>
</dbReference>
<dbReference type="Gene3D" id="3.40.1000.30">
    <property type="match status" value="1"/>
</dbReference>
<protein>
    <recommendedName>
        <fullName evidence="2">F-box domain-containing protein</fullName>
    </recommendedName>
</protein>